<dbReference type="InterPro" id="IPR050490">
    <property type="entry name" value="Bact_solute-bd_prot1"/>
</dbReference>
<gene>
    <name evidence="3" type="ORF">ID09_09810</name>
</gene>
<evidence type="ECO:0000313" key="3">
    <source>
        <dbReference type="EMBL" id="AIG44303.1"/>
    </source>
</evidence>
<dbReference type="InterPro" id="IPR022627">
    <property type="entry name" value="DUF3502"/>
</dbReference>
<dbReference type="HOGENOM" id="CLU_037301_1_0_9"/>
<keyword evidence="1" id="KW-0732">Signal</keyword>
<name>A0A075SKE2_STRSU</name>
<evidence type="ECO:0000259" key="2">
    <source>
        <dbReference type="Pfam" id="PF12010"/>
    </source>
</evidence>
<dbReference type="RefSeq" id="WP_024381077.1">
    <property type="nucleotide sequence ID" value="NZ_ALLE01000008.1"/>
</dbReference>
<feature type="domain" description="DUF3502" evidence="2">
    <location>
        <begin position="422"/>
        <end position="491"/>
    </location>
</feature>
<dbReference type="Gene3D" id="3.40.190.10">
    <property type="entry name" value="Periplasmic binding protein-like II"/>
    <property type="match status" value="1"/>
</dbReference>
<dbReference type="EMBL" id="CP008921">
    <property type="protein sequence ID" value="AIG44303.1"/>
    <property type="molecule type" value="Genomic_DNA"/>
</dbReference>
<organism evidence="3 4">
    <name type="scientific">Streptococcus suis 6407</name>
    <dbReference type="NCBI Taxonomy" id="1214179"/>
    <lineage>
        <taxon>Bacteria</taxon>
        <taxon>Bacillati</taxon>
        <taxon>Bacillota</taxon>
        <taxon>Bacilli</taxon>
        <taxon>Lactobacillales</taxon>
        <taxon>Streptococcaceae</taxon>
        <taxon>Streptococcus</taxon>
    </lineage>
</organism>
<feature type="chain" id="PRO_5038684425" evidence="1">
    <location>
        <begin position="22"/>
        <end position="493"/>
    </location>
</feature>
<dbReference type="PATRIC" id="fig|1214179.4.peg.1949"/>
<sequence>MKTWKKFAYSCVTLASAAALAACGSLTGNKTASSSATTEDGFTNILMYQIGDAPKNIDVLLENANKIIEKEAGAHLDIKYISWGDYKDKMAIITSSGEEYDIAFADNYIINAQKGAYADLTELYKKEGKALYDIIDPAYIKGNTIDGKIYAVPVIGNVASQQMLSFNQDMVDKYGFDISKVDSYDDIELMLATIKEKEADVTPLAWVKSSKPSTDGLEFPAGNELPLAIDLKGDTTKVVNPFEVDRHMDNLRTIHKYYKAGYIMADAATTDATFSLDVANWFVREETQGPADFGDSLLSTVAGYKITSKPITSAYKTSGSTQVANFVISKTSKNKEKAMEVLTLINTNPELLNGLVFGPEGVNWEKDPSAENRIKLLDGYKGDTRMSAWNTGNSQILYITDKVTDEDVKKSEELLAGAEESPLLGFNFNADAVKTEITSIQNIMSQYAASINTGTVDPDVAVPEMLKKLEAEESYKKVKEEMQKQYDEFLANK</sequence>
<dbReference type="Pfam" id="PF12010">
    <property type="entry name" value="DUF3502"/>
    <property type="match status" value="1"/>
</dbReference>
<evidence type="ECO:0000313" key="4">
    <source>
        <dbReference type="Proteomes" id="UP000028185"/>
    </source>
</evidence>
<protein>
    <submittedName>
        <fullName evidence="3">Sugar ABC transporter substrate-binding protein</fullName>
    </submittedName>
</protein>
<evidence type="ECO:0000256" key="1">
    <source>
        <dbReference type="SAM" id="SignalP"/>
    </source>
</evidence>
<dbReference type="AlphaFoldDB" id="A0A075SKE2"/>
<dbReference type="PANTHER" id="PTHR43649:SF17">
    <property type="entry name" value="ABC TRANSPORTER SOLUTE BINDING PROTEIN-SUGAR TRANSPORT"/>
    <property type="match status" value="1"/>
</dbReference>
<dbReference type="PROSITE" id="PS51257">
    <property type="entry name" value="PROKAR_LIPOPROTEIN"/>
    <property type="match status" value="1"/>
</dbReference>
<dbReference type="PANTHER" id="PTHR43649">
    <property type="entry name" value="ARABINOSE-BINDING PROTEIN-RELATED"/>
    <property type="match status" value="1"/>
</dbReference>
<accession>A0A075SKE2</accession>
<dbReference type="Proteomes" id="UP000028185">
    <property type="component" value="Chromosome"/>
</dbReference>
<proteinExistence type="predicted"/>
<reference evidence="3 4" key="1">
    <citation type="journal article" date="2014" name="Genome Announc.">
        <title>Whole-Genome Sequence of Streptococcus suis Serotype 4 Reference Strain 6407.</title>
        <authorList>
            <person name="Wang K."/>
            <person name="Chen J."/>
            <person name="Yao H."/>
            <person name="Lu C."/>
        </authorList>
    </citation>
    <scope>NUCLEOTIDE SEQUENCE [LARGE SCALE GENOMIC DNA]</scope>
    <source>
        <strain evidence="3">6407</strain>
    </source>
</reference>
<dbReference type="SUPFAM" id="SSF53850">
    <property type="entry name" value="Periplasmic binding protein-like II"/>
    <property type="match status" value="1"/>
</dbReference>
<feature type="signal peptide" evidence="1">
    <location>
        <begin position="1"/>
        <end position="21"/>
    </location>
</feature>